<evidence type="ECO:0000313" key="15">
    <source>
        <dbReference type="Proteomes" id="UP000815325"/>
    </source>
</evidence>
<protein>
    <submittedName>
        <fullName evidence="14">Erg28 like protein-domain-containing protein</fullName>
    </submittedName>
</protein>
<keyword evidence="4 13" id="KW-0812">Transmembrane</keyword>
<evidence type="ECO:0000256" key="6">
    <source>
        <dbReference type="ARBA" id="ARBA00022955"/>
    </source>
</evidence>
<keyword evidence="11" id="KW-1207">Sterol metabolism</keyword>
<keyword evidence="6" id="KW-0752">Steroid biosynthesis</keyword>
<comment type="similarity">
    <text evidence="2">Belongs to the ERG28 family.</text>
</comment>
<evidence type="ECO:0000256" key="13">
    <source>
        <dbReference type="SAM" id="Phobius"/>
    </source>
</evidence>
<dbReference type="PANTHER" id="PTHR15451:SF19">
    <property type="entry name" value="ERGOSTEROL BIOSYNTHETIC PROTEIN 28 HOMOLOG"/>
    <property type="match status" value="1"/>
</dbReference>
<evidence type="ECO:0000256" key="7">
    <source>
        <dbReference type="ARBA" id="ARBA00022989"/>
    </source>
</evidence>
<evidence type="ECO:0000256" key="12">
    <source>
        <dbReference type="ARBA" id="ARBA00023221"/>
    </source>
</evidence>
<evidence type="ECO:0000256" key="4">
    <source>
        <dbReference type="ARBA" id="ARBA00022692"/>
    </source>
</evidence>
<keyword evidence="3" id="KW-0444">Lipid biosynthesis</keyword>
<gene>
    <name evidence="14" type="ORF">DUNSADRAFT_12393</name>
</gene>
<dbReference type="Proteomes" id="UP000815325">
    <property type="component" value="Unassembled WGS sequence"/>
</dbReference>
<evidence type="ECO:0000256" key="11">
    <source>
        <dbReference type="ARBA" id="ARBA00023166"/>
    </source>
</evidence>
<evidence type="ECO:0000256" key="3">
    <source>
        <dbReference type="ARBA" id="ARBA00022516"/>
    </source>
</evidence>
<comment type="caution">
    <text evidence="14">The sequence shown here is derived from an EMBL/GenBank/DDBJ whole genome shotgun (WGS) entry which is preliminary data.</text>
</comment>
<dbReference type="EMBL" id="MU069912">
    <property type="protein sequence ID" value="KAF5831906.1"/>
    <property type="molecule type" value="Genomic_DNA"/>
</dbReference>
<comment type="subcellular location">
    <subcellularLocation>
        <location evidence="1">Endoplasmic reticulum membrane</location>
        <topology evidence="1">Multi-pass membrane protein</topology>
    </subcellularLocation>
</comment>
<feature type="transmembrane region" description="Helical" evidence="13">
    <location>
        <begin position="109"/>
        <end position="131"/>
    </location>
</feature>
<evidence type="ECO:0000256" key="9">
    <source>
        <dbReference type="ARBA" id="ARBA00023098"/>
    </source>
</evidence>
<sequence length="146" mass="16096">MAQTEEPSTKALQRWLILVACFRLLSVGIGIFKPDKFKTTLFDLAPSFVNPLFGRLFAAWTMVTCILCVACAWQPTNRAIYSVTLCSFLVALAFFLSESIIFKTVGLRALASPLIVAGISVAWMSAGFNYYTREAMFCSGDPSKSQ</sequence>
<keyword evidence="15" id="KW-1185">Reference proteome</keyword>
<reference evidence="14" key="1">
    <citation type="submission" date="2017-08" db="EMBL/GenBank/DDBJ databases">
        <authorList>
            <person name="Polle J.E."/>
            <person name="Barry K."/>
            <person name="Cushman J."/>
            <person name="Schmutz J."/>
            <person name="Tran D."/>
            <person name="Hathwaick L.T."/>
            <person name="Yim W.C."/>
            <person name="Jenkins J."/>
            <person name="Mckie-Krisberg Z.M."/>
            <person name="Prochnik S."/>
            <person name="Lindquist E."/>
            <person name="Dockter R.B."/>
            <person name="Adam C."/>
            <person name="Molina H."/>
            <person name="Bunkerborg J."/>
            <person name="Jin E."/>
            <person name="Buchheim M."/>
            <person name="Magnuson J."/>
        </authorList>
    </citation>
    <scope>NUCLEOTIDE SEQUENCE</scope>
    <source>
        <strain evidence="14">CCAP 19/18</strain>
    </source>
</reference>
<name>A0ABQ7GBD2_DUNSA</name>
<accession>A0ABQ7GBD2</accession>
<keyword evidence="7 13" id="KW-1133">Transmembrane helix</keyword>
<feature type="transmembrane region" description="Helical" evidence="13">
    <location>
        <begin position="79"/>
        <end position="97"/>
    </location>
</feature>
<feature type="transmembrane region" description="Helical" evidence="13">
    <location>
        <begin position="52"/>
        <end position="72"/>
    </location>
</feature>
<keyword evidence="10 13" id="KW-0472">Membrane</keyword>
<keyword evidence="12" id="KW-0753">Steroid metabolism</keyword>
<evidence type="ECO:0000256" key="8">
    <source>
        <dbReference type="ARBA" id="ARBA00023011"/>
    </source>
</evidence>
<keyword evidence="5" id="KW-0256">Endoplasmic reticulum</keyword>
<proteinExistence type="inferred from homology"/>
<evidence type="ECO:0000313" key="14">
    <source>
        <dbReference type="EMBL" id="KAF5831906.1"/>
    </source>
</evidence>
<dbReference type="Pfam" id="PF03694">
    <property type="entry name" value="Erg28"/>
    <property type="match status" value="1"/>
</dbReference>
<keyword evidence="8" id="KW-0756">Sterol biosynthesis</keyword>
<evidence type="ECO:0000256" key="1">
    <source>
        <dbReference type="ARBA" id="ARBA00004477"/>
    </source>
</evidence>
<keyword evidence="9" id="KW-0443">Lipid metabolism</keyword>
<dbReference type="PANTHER" id="PTHR15451">
    <property type="entry name" value="ERGOSTEROL BIOSYNTHETIC PROTEIN 28-RELATED"/>
    <property type="match status" value="1"/>
</dbReference>
<evidence type="ECO:0000256" key="10">
    <source>
        <dbReference type="ARBA" id="ARBA00023136"/>
    </source>
</evidence>
<feature type="transmembrane region" description="Helical" evidence="13">
    <location>
        <begin position="12"/>
        <end position="32"/>
    </location>
</feature>
<dbReference type="InterPro" id="IPR005352">
    <property type="entry name" value="Erg28"/>
</dbReference>
<evidence type="ECO:0000256" key="2">
    <source>
        <dbReference type="ARBA" id="ARBA00005377"/>
    </source>
</evidence>
<evidence type="ECO:0000256" key="5">
    <source>
        <dbReference type="ARBA" id="ARBA00022824"/>
    </source>
</evidence>
<organism evidence="14 15">
    <name type="scientific">Dunaliella salina</name>
    <name type="common">Green alga</name>
    <name type="synonym">Protococcus salinus</name>
    <dbReference type="NCBI Taxonomy" id="3046"/>
    <lineage>
        <taxon>Eukaryota</taxon>
        <taxon>Viridiplantae</taxon>
        <taxon>Chlorophyta</taxon>
        <taxon>core chlorophytes</taxon>
        <taxon>Chlorophyceae</taxon>
        <taxon>CS clade</taxon>
        <taxon>Chlamydomonadales</taxon>
        <taxon>Dunaliellaceae</taxon>
        <taxon>Dunaliella</taxon>
    </lineage>
</organism>